<keyword evidence="2" id="KW-1185">Reference proteome</keyword>
<dbReference type="OrthoDB" id="8300214at2759"/>
<dbReference type="Proteomes" id="UP000324022">
    <property type="component" value="Unassembled WGS sequence"/>
</dbReference>
<dbReference type="InterPro" id="IPR029063">
    <property type="entry name" value="SAM-dependent_MTases_sf"/>
</dbReference>
<dbReference type="Gene3D" id="3.40.50.150">
    <property type="entry name" value="Vaccinia Virus protein VP39"/>
    <property type="match status" value="1"/>
</dbReference>
<name>A0A5C3EL54_9BASI</name>
<proteinExistence type="predicted"/>
<organism evidence="1 2">
    <name type="scientific">Ustilago trichophora</name>
    <dbReference type="NCBI Taxonomy" id="86804"/>
    <lineage>
        <taxon>Eukaryota</taxon>
        <taxon>Fungi</taxon>
        <taxon>Dikarya</taxon>
        <taxon>Basidiomycota</taxon>
        <taxon>Ustilaginomycotina</taxon>
        <taxon>Ustilaginomycetes</taxon>
        <taxon>Ustilaginales</taxon>
        <taxon>Ustilaginaceae</taxon>
        <taxon>Ustilago</taxon>
    </lineage>
</organism>
<accession>A0A5C3EL54</accession>
<evidence type="ECO:0000313" key="2">
    <source>
        <dbReference type="Proteomes" id="UP000324022"/>
    </source>
</evidence>
<reference evidence="1 2" key="1">
    <citation type="submission" date="2018-03" db="EMBL/GenBank/DDBJ databases">
        <authorList>
            <person name="Guldener U."/>
        </authorList>
    </citation>
    <scope>NUCLEOTIDE SEQUENCE [LARGE SCALE GENOMIC DNA]</scope>
    <source>
        <strain evidence="1 2">NBRC100155</strain>
    </source>
</reference>
<evidence type="ECO:0000313" key="1">
    <source>
        <dbReference type="EMBL" id="SPO31364.1"/>
    </source>
</evidence>
<dbReference type="EMBL" id="OOIN01000038">
    <property type="protein sequence ID" value="SPO31364.1"/>
    <property type="molecule type" value="Genomic_DNA"/>
</dbReference>
<evidence type="ECO:0008006" key="3">
    <source>
        <dbReference type="Google" id="ProtNLM"/>
    </source>
</evidence>
<dbReference type="AlphaFoldDB" id="A0A5C3EL54"/>
<protein>
    <recommendedName>
        <fullName evidence="3">Methyltransferase domain-containing protein</fullName>
    </recommendedName>
</protein>
<dbReference type="SUPFAM" id="SSF53335">
    <property type="entry name" value="S-adenosyl-L-methionine-dependent methyltransferases"/>
    <property type="match status" value="1"/>
</dbReference>
<gene>
    <name evidence="1" type="ORF">UTRI_06494</name>
</gene>
<sequence>MTQTRAEQLFNIKAIDVAAHHLQPTSQLGKQDSIQSIQTSHRLDILYAWLTGADPTTSSSSSDNFEADYSLLSGNVMDLGCGQGDQTGALAALLAAHPDRFSKDGCSARIIGVDPAPPTYGSPYTLQQAQEHLSSSSALSNHLEFVLGKTGSEALKMHTFSTVVLSHSSWYFPSAQVLKQTLRAIKEAGVKHLLLAEWAMTASHPNALPHLLAALLQGQSPVEGGNVQTPLSAEQLKQVALDAGWNVQRELTFLPAEKLHDGAWEIDMAREAADEATKLDTDGDRIKQKLVQSVQATRYALDEAVKRCGKQTRSMDVWTAVLTPA</sequence>